<protein>
    <submittedName>
        <fullName evidence="2">Uncharacterized protein</fullName>
    </submittedName>
</protein>
<sequence>MKDHSARRVTSDERLSEGRIKSITF</sequence>
<keyword evidence="2" id="KW-0614">Plasmid</keyword>
<organism evidence="2 3">
    <name type="scientific">Rhizobium leguminosarum</name>
    <dbReference type="NCBI Taxonomy" id="384"/>
    <lineage>
        <taxon>Bacteria</taxon>
        <taxon>Pseudomonadati</taxon>
        <taxon>Pseudomonadota</taxon>
        <taxon>Alphaproteobacteria</taxon>
        <taxon>Hyphomicrobiales</taxon>
        <taxon>Rhizobiaceae</taxon>
        <taxon>Rhizobium/Agrobacterium group</taxon>
        <taxon>Rhizobium</taxon>
    </lineage>
</organism>
<gene>
    <name evidence="2" type="ORF">CUJ84_pRLN4000306</name>
</gene>
<dbReference type="AlphaFoldDB" id="A0A2K9ZIZ2"/>
<reference evidence="2 3" key="1">
    <citation type="submission" date="2017-11" db="EMBL/GenBank/DDBJ databases">
        <title>Complete genome of Rhizobium leguminosarum Norway, an ineffective micro-symbiont.</title>
        <authorList>
            <person name="Hoffrichter A."/>
            <person name="Liang J."/>
            <person name="Brachmann A."/>
            <person name="Marin M."/>
        </authorList>
    </citation>
    <scope>NUCLEOTIDE SEQUENCE [LARGE SCALE GENOMIC DNA]</scope>
    <source>
        <strain evidence="2 3">Norway</strain>
        <plasmid evidence="3">Plasmid prln4</plasmid>
    </source>
</reference>
<dbReference type="Proteomes" id="UP000238523">
    <property type="component" value="Plasmid pRLN4"/>
</dbReference>
<evidence type="ECO:0000256" key="1">
    <source>
        <dbReference type="SAM" id="MobiDB-lite"/>
    </source>
</evidence>
<geneLocation type="plasmid" evidence="3">
    <name>prln4</name>
</geneLocation>
<evidence type="ECO:0000313" key="3">
    <source>
        <dbReference type="Proteomes" id="UP000238523"/>
    </source>
</evidence>
<proteinExistence type="predicted"/>
<feature type="region of interest" description="Disordered" evidence="1">
    <location>
        <begin position="1"/>
        <end position="25"/>
    </location>
</feature>
<accession>A0A2K9ZIZ2</accession>
<dbReference type="EMBL" id="CP025016">
    <property type="protein sequence ID" value="AUW48011.1"/>
    <property type="molecule type" value="Genomic_DNA"/>
</dbReference>
<evidence type="ECO:0000313" key="2">
    <source>
        <dbReference type="EMBL" id="AUW48011.1"/>
    </source>
</evidence>
<name>A0A2K9ZIZ2_RHILE</name>